<dbReference type="CDD" id="cd01169">
    <property type="entry name" value="HMPP_kinase"/>
    <property type="match status" value="1"/>
</dbReference>
<organism evidence="4 5">
    <name type="scientific">Candidatus Thiodiazotropha taylori</name>
    <dbReference type="NCBI Taxonomy" id="2792791"/>
    <lineage>
        <taxon>Bacteria</taxon>
        <taxon>Pseudomonadati</taxon>
        <taxon>Pseudomonadota</taxon>
        <taxon>Gammaproteobacteria</taxon>
        <taxon>Chromatiales</taxon>
        <taxon>Sedimenticolaceae</taxon>
        <taxon>Candidatus Thiodiazotropha</taxon>
    </lineage>
</organism>
<dbReference type="GO" id="GO:0009228">
    <property type="term" value="P:thiamine biosynthetic process"/>
    <property type="evidence" value="ECO:0007669"/>
    <property type="project" value="InterPro"/>
</dbReference>
<evidence type="ECO:0000313" key="4">
    <source>
        <dbReference type="EMBL" id="MBT2988966.1"/>
    </source>
</evidence>
<dbReference type="Pfam" id="PF08543">
    <property type="entry name" value="Phos_pyr_kin"/>
    <property type="match status" value="1"/>
</dbReference>
<keyword evidence="4" id="KW-0418">Kinase</keyword>
<dbReference type="AlphaFoldDB" id="A0A944QUZ2"/>
<sequence length="267" mass="27988">MVLAIGGHDPGGGAGIQADVEAIAANGCHAATALTCLTVQDSCNVSQLLPIDVSIMTDQINATLDDCRVATIKIGLVGSLSAAQAIVDILQHHRAIPVVFDPVLAAGGGSDLSDQDLIDCMRQTLIPLCRLLTPNMPEAVRLTGSKVVSDYDIMAGRLLDLGAESVLITGSHDPDGGSEIIHRLYQPSSPPILSRWQRLAGEYHGSGCTLTSAIAARMAVGEALPVAVEQGLAYSWSAISQGFRTGRCQAIPERLASIRRAHHDEGK</sequence>
<comment type="pathway">
    <text evidence="1">Cofactor biosynthesis; thiamine diphosphate biosynthesis.</text>
</comment>
<protein>
    <recommendedName>
        <fullName evidence="2">hydroxymethylpyrimidine kinase</fullName>
        <ecNumber evidence="2">2.7.1.49</ecNumber>
    </recommendedName>
</protein>
<feature type="domain" description="Pyridoxamine kinase/Phosphomethylpyrimidine kinase" evidence="3">
    <location>
        <begin position="9"/>
        <end position="247"/>
    </location>
</feature>
<evidence type="ECO:0000256" key="1">
    <source>
        <dbReference type="ARBA" id="ARBA00004948"/>
    </source>
</evidence>
<comment type="caution">
    <text evidence="4">The sequence shown here is derived from an EMBL/GenBank/DDBJ whole genome shotgun (WGS) entry which is preliminary data.</text>
</comment>
<dbReference type="InterPro" id="IPR013749">
    <property type="entry name" value="PM/HMP-P_kinase-1"/>
</dbReference>
<dbReference type="GO" id="GO:0008972">
    <property type="term" value="F:phosphomethylpyrimidine kinase activity"/>
    <property type="evidence" value="ECO:0007669"/>
    <property type="project" value="InterPro"/>
</dbReference>
<dbReference type="PANTHER" id="PTHR20858">
    <property type="entry name" value="PHOSPHOMETHYLPYRIMIDINE KINASE"/>
    <property type="match status" value="1"/>
</dbReference>
<name>A0A944QUZ2_9GAMM</name>
<evidence type="ECO:0000256" key="2">
    <source>
        <dbReference type="ARBA" id="ARBA00012135"/>
    </source>
</evidence>
<dbReference type="PANTHER" id="PTHR20858:SF17">
    <property type="entry name" value="HYDROXYMETHYLPYRIMIDINE_PHOSPHOMETHYLPYRIMIDINE KINASE THI20-RELATED"/>
    <property type="match status" value="1"/>
</dbReference>
<dbReference type="InterPro" id="IPR029056">
    <property type="entry name" value="Ribokinase-like"/>
</dbReference>
<dbReference type="SUPFAM" id="SSF53613">
    <property type="entry name" value="Ribokinase-like"/>
    <property type="match status" value="1"/>
</dbReference>
<dbReference type="EC" id="2.7.1.49" evidence="2"/>
<accession>A0A944QUZ2</accession>
<dbReference type="Gene3D" id="3.40.1190.20">
    <property type="match status" value="1"/>
</dbReference>
<dbReference type="InterPro" id="IPR004399">
    <property type="entry name" value="HMP/HMP-P_kinase_dom"/>
</dbReference>
<evidence type="ECO:0000313" key="5">
    <source>
        <dbReference type="Proteomes" id="UP000770889"/>
    </source>
</evidence>
<dbReference type="GO" id="GO:0008902">
    <property type="term" value="F:hydroxymethylpyrimidine kinase activity"/>
    <property type="evidence" value="ECO:0007669"/>
    <property type="project" value="UniProtKB-EC"/>
</dbReference>
<keyword evidence="4" id="KW-0808">Transferase</keyword>
<proteinExistence type="predicted"/>
<dbReference type="EMBL" id="JAHHGM010000006">
    <property type="protein sequence ID" value="MBT2988966.1"/>
    <property type="molecule type" value="Genomic_DNA"/>
</dbReference>
<dbReference type="GO" id="GO:0005829">
    <property type="term" value="C:cytosol"/>
    <property type="evidence" value="ECO:0007669"/>
    <property type="project" value="TreeGrafter"/>
</dbReference>
<gene>
    <name evidence="4" type="ORF">KME65_08365</name>
</gene>
<dbReference type="Proteomes" id="UP000770889">
    <property type="component" value="Unassembled WGS sequence"/>
</dbReference>
<evidence type="ECO:0000259" key="3">
    <source>
        <dbReference type="Pfam" id="PF08543"/>
    </source>
</evidence>
<reference evidence="4 5" key="1">
    <citation type="submission" date="2021-05" db="EMBL/GenBank/DDBJ databases">
        <title>Genetic and Functional Diversity in Clade A Lucinid endosymbionts from the Bahamas.</title>
        <authorList>
            <person name="Giani N.M."/>
            <person name="Engel A.S."/>
            <person name="Campbell B.J."/>
        </authorList>
    </citation>
    <scope>NUCLEOTIDE SEQUENCE [LARGE SCALE GENOMIC DNA]</scope>
    <source>
        <strain evidence="4">LUC16012Gg_MoonRockCtena</strain>
    </source>
</reference>